<dbReference type="InterPro" id="IPR003615">
    <property type="entry name" value="HNH_nuc"/>
</dbReference>
<dbReference type="Proteomes" id="UP000434172">
    <property type="component" value="Unassembled WGS sequence"/>
</dbReference>
<feature type="region of interest" description="Disordered" evidence="1">
    <location>
        <begin position="1"/>
        <end position="24"/>
    </location>
</feature>
<sequence>MANSQIRQMSPRDDAHSRPRDPSRKRLNELYGRIVDRKTAAMAAVQQQLKDLTASHLEGTSGLSDRDFQGQFKQLEEDIYSCERELSLVLLSKNQLIGIFQDVDECVGDLHDNDRAYINRLVDRVTRTHGFTAGPGTREDNAEQQTFRQRVIERYDPWGGKEKDGPRCSISGVQWGVVAAHVTNYNLGESTARNLFGKDTGEHGGGSGHLDSPLNGLLMHRDLEKAWRAGRFLIASDDFVDDNGRRERGLKVVVLDFELEKELYGYRYDISTHQLHNRRLTFLNNNRPSNKYLNFTYAMTVLRRQVLQATPKTTTLDRRFMQSAARKVWASTDSDWGQSLLFKVTRQLGFLTEEEAKQFYHIKQAPLKLPALEDRKLKTAAIEVSSILREPALKHDTELM</sequence>
<protein>
    <recommendedName>
        <fullName evidence="2">HNH nuclease domain-containing protein</fullName>
    </recommendedName>
</protein>
<gene>
    <name evidence="3" type="ORF">GQ607_003873</name>
</gene>
<evidence type="ECO:0000313" key="4">
    <source>
        <dbReference type="Proteomes" id="UP000434172"/>
    </source>
</evidence>
<feature type="compositionally biased region" description="Basic and acidic residues" evidence="1">
    <location>
        <begin position="10"/>
        <end position="24"/>
    </location>
</feature>
<evidence type="ECO:0000259" key="2">
    <source>
        <dbReference type="Pfam" id="PF13391"/>
    </source>
</evidence>
<name>A0A8H3WQS3_9PEZI</name>
<dbReference type="AlphaFoldDB" id="A0A8H3WQS3"/>
<proteinExistence type="predicted"/>
<keyword evidence="4" id="KW-1185">Reference proteome</keyword>
<feature type="domain" description="HNH nuclease" evidence="2">
    <location>
        <begin position="168"/>
        <end position="234"/>
    </location>
</feature>
<accession>A0A8H3WQS3</accession>
<evidence type="ECO:0000256" key="1">
    <source>
        <dbReference type="SAM" id="MobiDB-lite"/>
    </source>
</evidence>
<dbReference type="EMBL" id="WOWK01000015">
    <property type="protein sequence ID" value="KAF0328848.1"/>
    <property type="molecule type" value="Genomic_DNA"/>
</dbReference>
<dbReference type="Pfam" id="PF13391">
    <property type="entry name" value="HNH_2"/>
    <property type="match status" value="1"/>
</dbReference>
<reference evidence="3 4" key="1">
    <citation type="submission" date="2019-12" db="EMBL/GenBank/DDBJ databases">
        <title>A genome sequence resource for the geographically widespread anthracnose pathogen Colletotrichum asianum.</title>
        <authorList>
            <person name="Meng Y."/>
        </authorList>
    </citation>
    <scope>NUCLEOTIDE SEQUENCE [LARGE SCALE GENOMIC DNA]</scope>
    <source>
        <strain evidence="3 4">ICMP 18580</strain>
    </source>
</reference>
<organism evidence="3 4">
    <name type="scientific">Colletotrichum asianum</name>
    <dbReference type="NCBI Taxonomy" id="702518"/>
    <lineage>
        <taxon>Eukaryota</taxon>
        <taxon>Fungi</taxon>
        <taxon>Dikarya</taxon>
        <taxon>Ascomycota</taxon>
        <taxon>Pezizomycotina</taxon>
        <taxon>Sordariomycetes</taxon>
        <taxon>Hypocreomycetidae</taxon>
        <taxon>Glomerellales</taxon>
        <taxon>Glomerellaceae</taxon>
        <taxon>Colletotrichum</taxon>
        <taxon>Colletotrichum gloeosporioides species complex</taxon>
    </lineage>
</organism>
<evidence type="ECO:0000313" key="3">
    <source>
        <dbReference type="EMBL" id="KAF0328848.1"/>
    </source>
</evidence>
<comment type="caution">
    <text evidence="3">The sequence shown here is derived from an EMBL/GenBank/DDBJ whole genome shotgun (WGS) entry which is preliminary data.</text>
</comment>
<dbReference type="OrthoDB" id="5386595at2759"/>